<dbReference type="Proteomes" id="UP000177457">
    <property type="component" value="Unassembled WGS sequence"/>
</dbReference>
<dbReference type="EMBL" id="MFQE01000034">
    <property type="protein sequence ID" value="OGH71117.1"/>
    <property type="molecule type" value="Genomic_DNA"/>
</dbReference>
<evidence type="ECO:0000313" key="3">
    <source>
        <dbReference type="Proteomes" id="UP000177457"/>
    </source>
</evidence>
<protein>
    <submittedName>
        <fullName evidence="2">Uncharacterized protein</fullName>
    </submittedName>
</protein>
<reference evidence="2 3" key="1">
    <citation type="journal article" date="2016" name="Nat. Commun.">
        <title>Thousands of microbial genomes shed light on interconnected biogeochemical processes in an aquifer system.</title>
        <authorList>
            <person name="Anantharaman K."/>
            <person name="Brown C.T."/>
            <person name="Hug L.A."/>
            <person name="Sharon I."/>
            <person name="Castelle C.J."/>
            <person name="Probst A.J."/>
            <person name="Thomas B.C."/>
            <person name="Singh A."/>
            <person name="Wilkins M.J."/>
            <person name="Karaoz U."/>
            <person name="Brodie E.L."/>
            <person name="Williams K.H."/>
            <person name="Hubbard S.S."/>
            <person name="Banfield J.F."/>
        </authorList>
    </citation>
    <scope>NUCLEOTIDE SEQUENCE [LARGE SCALE GENOMIC DNA]</scope>
</reference>
<proteinExistence type="predicted"/>
<organism evidence="2 3">
    <name type="scientific">Candidatus Magasanikbacteria bacterium RIFCSPHIGHO2_02_FULL_51_14</name>
    <dbReference type="NCBI Taxonomy" id="1798683"/>
    <lineage>
        <taxon>Bacteria</taxon>
        <taxon>Candidatus Magasanikiibacteriota</taxon>
    </lineage>
</organism>
<accession>A0A1F6MHH7</accession>
<evidence type="ECO:0000256" key="1">
    <source>
        <dbReference type="SAM" id="Coils"/>
    </source>
</evidence>
<sequence length="234" mass="27136">MRTDIQHTLAIFEQLHKALPPLVPDRAREELAHALEHVRSDASLTLAMLEDTMIVFGKKLWPYRRAFQEFVDLYEGKLGEKMFVARLSIKLKRRYKEFQAHGGDFRDLHAGGPLGFFTPDERLELCGALVAARTSVRDHAMQAALSTDRDAYEERIEEFQDILSDIEKRLDSLRQTADREQEHPELAAEIRAQIRAFEYGLCALGPRIDYDAVCRADEHFEGRRQEKKMYRSLM</sequence>
<name>A0A1F6MHH7_9BACT</name>
<dbReference type="AlphaFoldDB" id="A0A1F6MHH7"/>
<gene>
    <name evidence="2" type="ORF">A3C90_01535</name>
</gene>
<keyword evidence="1" id="KW-0175">Coiled coil</keyword>
<evidence type="ECO:0000313" key="2">
    <source>
        <dbReference type="EMBL" id="OGH71117.1"/>
    </source>
</evidence>
<feature type="coiled-coil region" evidence="1">
    <location>
        <begin position="149"/>
        <end position="183"/>
    </location>
</feature>
<comment type="caution">
    <text evidence="2">The sequence shown here is derived from an EMBL/GenBank/DDBJ whole genome shotgun (WGS) entry which is preliminary data.</text>
</comment>